<dbReference type="GO" id="GO:0008171">
    <property type="term" value="F:O-methyltransferase activity"/>
    <property type="evidence" value="ECO:0007669"/>
    <property type="project" value="InterPro"/>
</dbReference>
<keyword evidence="2 7" id="KW-0808">Transferase</keyword>
<sequence>MTTTPAPSVLQDYERMMGMLTGFWVSQIVRAAAVFNLADHLAAGADTPDAIAEFESIDLDATRRLMRTCASLGLVTSTDGIHFSATSLLATLRKDDPNSLRGMILATGAPGHWLTWGRFPDAVRSGGQQVMAAHGTFETIFDYYAAHLDEAGLFTEAMSNLTAVAAIEIAKVIDTSEVDCALDVGGASGEVIRAMMRANPVLHGGVFDLPHVVPDAAEAARSDGLLDRFTAFGGDFFESVPSADLYVLKYILHDWDDESCIRILKNCRASLEEGGRIVVIDYLVGELGAPGPAPLMDLNMLVMTGGRERDTAEFDALFESAGLRRTTVGHGGPFAIIETVPI</sequence>
<dbReference type="Gene3D" id="1.10.10.10">
    <property type="entry name" value="Winged helix-like DNA-binding domain superfamily/Winged helix DNA-binding domain"/>
    <property type="match status" value="1"/>
</dbReference>
<dbReference type="PIRSF" id="PIRSF005739">
    <property type="entry name" value="O-mtase"/>
    <property type="match status" value="1"/>
</dbReference>
<evidence type="ECO:0000256" key="3">
    <source>
        <dbReference type="ARBA" id="ARBA00022691"/>
    </source>
</evidence>
<feature type="domain" description="O-methyltransferase dimerisation" evidence="6">
    <location>
        <begin position="19"/>
        <end position="80"/>
    </location>
</feature>
<dbReference type="Gene3D" id="1.10.287.1350">
    <property type="match status" value="1"/>
</dbReference>
<dbReference type="CDD" id="cd02440">
    <property type="entry name" value="AdoMet_MTases"/>
    <property type="match status" value="1"/>
</dbReference>
<dbReference type="InterPro" id="IPR029063">
    <property type="entry name" value="SAM-dependent_MTases_sf"/>
</dbReference>
<protein>
    <submittedName>
        <fullName evidence="7">O-methyltransferase</fullName>
    </submittedName>
</protein>
<comment type="caution">
    <text evidence="7">The sequence shown here is derived from an EMBL/GenBank/DDBJ whole genome shotgun (WGS) entry which is preliminary data.</text>
</comment>
<dbReference type="PANTHER" id="PTHR43712:SF2">
    <property type="entry name" value="O-METHYLTRANSFERASE CICE"/>
    <property type="match status" value="1"/>
</dbReference>
<evidence type="ECO:0000259" key="6">
    <source>
        <dbReference type="Pfam" id="PF08100"/>
    </source>
</evidence>
<dbReference type="SUPFAM" id="SSF46785">
    <property type="entry name" value="Winged helix' DNA-binding domain"/>
    <property type="match status" value="1"/>
</dbReference>
<reference evidence="7 8" key="1">
    <citation type="journal article" date="2019" name="Emerg. Microbes Infect.">
        <title>Comprehensive subspecies identification of 175 nontuberculous mycobacteria species based on 7547 genomic profiles.</title>
        <authorList>
            <person name="Matsumoto Y."/>
            <person name="Kinjo T."/>
            <person name="Motooka D."/>
            <person name="Nabeya D."/>
            <person name="Jung N."/>
            <person name="Uechi K."/>
            <person name="Horii T."/>
            <person name="Iida T."/>
            <person name="Fujita J."/>
            <person name="Nakamura S."/>
        </authorList>
    </citation>
    <scope>NUCLEOTIDE SEQUENCE [LARGE SCALE GENOMIC DNA]</scope>
    <source>
        <strain evidence="7 8">JCM 30996</strain>
    </source>
</reference>
<gene>
    <name evidence="7" type="ORF">MHIP_23170</name>
</gene>
<accession>A0A7I9ZLI3</accession>
<evidence type="ECO:0000256" key="2">
    <source>
        <dbReference type="ARBA" id="ARBA00022679"/>
    </source>
</evidence>
<feature type="domain" description="O-methyltransferase C-terminal" evidence="5">
    <location>
        <begin position="116"/>
        <end position="323"/>
    </location>
</feature>
<keyword evidence="1 7" id="KW-0489">Methyltransferase</keyword>
<dbReference type="Pfam" id="PF00891">
    <property type="entry name" value="Methyltransf_2"/>
    <property type="match status" value="1"/>
</dbReference>
<dbReference type="AlphaFoldDB" id="A0A7I9ZLI3"/>
<dbReference type="SUPFAM" id="SSF53335">
    <property type="entry name" value="S-adenosyl-L-methionine-dependent methyltransferases"/>
    <property type="match status" value="1"/>
</dbReference>
<dbReference type="Proteomes" id="UP000465304">
    <property type="component" value="Unassembled WGS sequence"/>
</dbReference>
<evidence type="ECO:0000313" key="7">
    <source>
        <dbReference type="EMBL" id="GFH01834.1"/>
    </source>
</evidence>
<dbReference type="PANTHER" id="PTHR43712">
    <property type="entry name" value="PUTATIVE (AFU_ORTHOLOGUE AFUA_4G14580)-RELATED"/>
    <property type="match status" value="1"/>
</dbReference>
<proteinExistence type="predicted"/>
<dbReference type="InterPro" id="IPR036390">
    <property type="entry name" value="WH_DNA-bd_sf"/>
</dbReference>
<evidence type="ECO:0000259" key="5">
    <source>
        <dbReference type="Pfam" id="PF00891"/>
    </source>
</evidence>
<evidence type="ECO:0000256" key="4">
    <source>
        <dbReference type="PIRSR" id="PIRSR005739-1"/>
    </source>
</evidence>
<dbReference type="Gene3D" id="3.40.50.150">
    <property type="entry name" value="Vaccinia Virus protein VP39"/>
    <property type="match status" value="1"/>
</dbReference>
<dbReference type="GO" id="GO:0046983">
    <property type="term" value="F:protein dimerization activity"/>
    <property type="evidence" value="ECO:0007669"/>
    <property type="project" value="InterPro"/>
</dbReference>
<feature type="active site" description="Proton acceptor" evidence="4">
    <location>
        <position position="253"/>
    </location>
</feature>
<keyword evidence="8" id="KW-1185">Reference proteome</keyword>
<dbReference type="RefSeq" id="WP_237166489.1">
    <property type="nucleotide sequence ID" value="NZ_BLLB01000002.1"/>
</dbReference>
<dbReference type="Pfam" id="PF08100">
    <property type="entry name" value="Dimerisation"/>
    <property type="match status" value="1"/>
</dbReference>
<dbReference type="GO" id="GO:0032259">
    <property type="term" value="P:methylation"/>
    <property type="evidence" value="ECO:0007669"/>
    <property type="project" value="UniProtKB-KW"/>
</dbReference>
<dbReference type="InterPro" id="IPR016461">
    <property type="entry name" value="COMT-like"/>
</dbReference>
<dbReference type="PROSITE" id="PS51683">
    <property type="entry name" value="SAM_OMT_II"/>
    <property type="match status" value="1"/>
</dbReference>
<dbReference type="EMBL" id="BLLB01000002">
    <property type="protein sequence ID" value="GFH01834.1"/>
    <property type="molecule type" value="Genomic_DNA"/>
</dbReference>
<dbReference type="InterPro" id="IPR036388">
    <property type="entry name" value="WH-like_DNA-bd_sf"/>
</dbReference>
<evidence type="ECO:0000313" key="8">
    <source>
        <dbReference type="Proteomes" id="UP000465304"/>
    </source>
</evidence>
<dbReference type="InterPro" id="IPR001077">
    <property type="entry name" value="COMT_C"/>
</dbReference>
<name>A0A7I9ZLI3_9MYCO</name>
<evidence type="ECO:0000256" key="1">
    <source>
        <dbReference type="ARBA" id="ARBA00022603"/>
    </source>
</evidence>
<dbReference type="InterPro" id="IPR012967">
    <property type="entry name" value="COMT_dimerisation"/>
</dbReference>
<keyword evidence="3" id="KW-0949">S-adenosyl-L-methionine</keyword>
<organism evidence="7 8">
    <name type="scientific">Mycolicibacterium hippocampi</name>
    <dbReference type="NCBI Taxonomy" id="659824"/>
    <lineage>
        <taxon>Bacteria</taxon>
        <taxon>Bacillati</taxon>
        <taxon>Actinomycetota</taxon>
        <taxon>Actinomycetes</taxon>
        <taxon>Mycobacteriales</taxon>
        <taxon>Mycobacteriaceae</taxon>
        <taxon>Mycolicibacterium</taxon>
    </lineage>
</organism>